<dbReference type="PANTHER" id="PTHR34585">
    <property type="match status" value="1"/>
</dbReference>
<reference evidence="2 3" key="1">
    <citation type="submission" date="2017-02" db="EMBL/GenBank/DDBJ databases">
        <authorList>
            <person name="Peterson S.W."/>
        </authorList>
    </citation>
    <scope>NUCLEOTIDE SEQUENCE [LARGE SCALE GENOMIC DNA]</scope>
    <source>
        <strain evidence="2 3">DSM 18108</strain>
    </source>
</reference>
<dbReference type="EMBL" id="FUZZ01000005">
    <property type="protein sequence ID" value="SKD09414.1"/>
    <property type="molecule type" value="Genomic_DNA"/>
</dbReference>
<feature type="domain" description="Helix-turn-helix" evidence="1">
    <location>
        <begin position="36"/>
        <end position="84"/>
    </location>
</feature>
<gene>
    <name evidence="2" type="ORF">SAMN05660461_5302</name>
</gene>
<dbReference type="InterPro" id="IPR009061">
    <property type="entry name" value="DNA-bd_dom_put_sf"/>
</dbReference>
<accession>A0A1T5P9J5</accession>
<dbReference type="Pfam" id="PF12728">
    <property type="entry name" value="HTH_17"/>
    <property type="match status" value="1"/>
</dbReference>
<dbReference type="PANTHER" id="PTHR34585:SF22">
    <property type="entry name" value="HELIX-TURN-HELIX DOMAIN-CONTAINING PROTEIN"/>
    <property type="match status" value="1"/>
</dbReference>
<organism evidence="2 3">
    <name type="scientific">Chitinophaga ginsengisegetis</name>
    <dbReference type="NCBI Taxonomy" id="393003"/>
    <lineage>
        <taxon>Bacteria</taxon>
        <taxon>Pseudomonadati</taxon>
        <taxon>Bacteroidota</taxon>
        <taxon>Chitinophagia</taxon>
        <taxon>Chitinophagales</taxon>
        <taxon>Chitinophagaceae</taxon>
        <taxon>Chitinophaga</taxon>
    </lineage>
</organism>
<dbReference type="AlphaFoldDB" id="A0A1T5P9J5"/>
<keyword evidence="3" id="KW-1185">Reference proteome</keyword>
<evidence type="ECO:0000313" key="3">
    <source>
        <dbReference type="Proteomes" id="UP000190166"/>
    </source>
</evidence>
<proteinExistence type="predicted"/>
<dbReference type="RefSeq" id="WP_079472579.1">
    <property type="nucleotide sequence ID" value="NZ_FUZZ01000005.1"/>
</dbReference>
<dbReference type="InterPro" id="IPR041657">
    <property type="entry name" value="HTH_17"/>
</dbReference>
<dbReference type="SUPFAM" id="SSF46955">
    <property type="entry name" value="Putative DNA-binding domain"/>
    <property type="match status" value="1"/>
</dbReference>
<protein>
    <submittedName>
        <fullName evidence="2">Helix-turn-helix domain-containing protein</fullName>
    </submittedName>
</protein>
<evidence type="ECO:0000313" key="2">
    <source>
        <dbReference type="EMBL" id="SKD09414.1"/>
    </source>
</evidence>
<dbReference type="Proteomes" id="UP000190166">
    <property type="component" value="Unassembled WGS sequence"/>
</dbReference>
<sequence length="92" mass="10520">MALEILTREDFVIFKAELFQELGKLFNAPAVKSRKWLKSHEVRELLSISPGTLQNMRINGTLAYTKIGGLIFYDQDEILKLLDGKKKSVKHS</sequence>
<evidence type="ECO:0000259" key="1">
    <source>
        <dbReference type="Pfam" id="PF12728"/>
    </source>
</evidence>
<dbReference type="STRING" id="393003.SAMN05660461_5302"/>
<name>A0A1T5P9J5_9BACT</name>